<comment type="caution">
    <text evidence="1">The sequence shown here is derived from an EMBL/GenBank/DDBJ whole genome shotgun (WGS) entry which is preliminary data.</text>
</comment>
<reference evidence="1 2" key="1">
    <citation type="submission" date="2016-03" db="EMBL/GenBank/DDBJ databases">
        <title>Comparative genomics of the ectomycorrhizal sister species Rhizopogon vinicolor and Rhizopogon vesiculosus (Basidiomycota: Boletales) reveals a divergence of the mating type B locus.</title>
        <authorList>
            <person name="Mujic A.B."/>
            <person name="Kuo A."/>
            <person name="Tritt A."/>
            <person name="Lipzen A."/>
            <person name="Chen C."/>
            <person name="Johnson J."/>
            <person name="Sharma A."/>
            <person name="Barry K."/>
            <person name="Grigoriev I.V."/>
            <person name="Spatafora J.W."/>
        </authorList>
    </citation>
    <scope>NUCLEOTIDE SEQUENCE [LARGE SCALE GENOMIC DNA]</scope>
    <source>
        <strain evidence="1 2">AM-OR11-056</strain>
    </source>
</reference>
<dbReference type="Proteomes" id="UP000183567">
    <property type="component" value="Unassembled WGS sequence"/>
</dbReference>
<gene>
    <name evidence="1" type="ORF">AZE42_05217</name>
</gene>
<name>A0A1J8QQR6_9AGAM</name>
<organism evidence="1 2">
    <name type="scientific">Rhizopogon vesiculosus</name>
    <dbReference type="NCBI Taxonomy" id="180088"/>
    <lineage>
        <taxon>Eukaryota</taxon>
        <taxon>Fungi</taxon>
        <taxon>Dikarya</taxon>
        <taxon>Basidiomycota</taxon>
        <taxon>Agaricomycotina</taxon>
        <taxon>Agaricomycetes</taxon>
        <taxon>Agaricomycetidae</taxon>
        <taxon>Boletales</taxon>
        <taxon>Suillineae</taxon>
        <taxon>Rhizopogonaceae</taxon>
        <taxon>Rhizopogon</taxon>
    </lineage>
</organism>
<evidence type="ECO:0000313" key="2">
    <source>
        <dbReference type="Proteomes" id="UP000183567"/>
    </source>
</evidence>
<accession>A0A1J8QQR6</accession>
<dbReference type="AlphaFoldDB" id="A0A1J8QQR6"/>
<dbReference type="EMBL" id="LVVM01003916">
    <property type="protein sequence ID" value="OJA14052.1"/>
    <property type="molecule type" value="Genomic_DNA"/>
</dbReference>
<sequence>MRINGCMVLSASAWATLESQRYKAAEGGKLNSTGLCLVLGNWLMEDVNPYLDGDGTLHAKLKIALK</sequence>
<evidence type="ECO:0000313" key="1">
    <source>
        <dbReference type="EMBL" id="OJA14052.1"/>
    </source>
</evidence>
<keyword evidence="2" id="KW-1185">Reference proteome</keyword>
<protein>
    <submittedName>
        <fullName evidence="1">Uncharacterized protein</fullName>
    </submittedName>
</protein>
<proteinExistence type="predicted"/>